<evidence type="ECO:0000256" key="1">
    <source>
        <dbReference type="SAM" id="SignalP"/>
    </source>
</evidence>
<reference evidence="2 3" key="1">
    <citation type="journal article" date="2019" name="Sci. Rep.">
        <title>A multi-omics analysis of the grapevine pathogen Lasiodiplodia theobromae reveals that temperature affects the expression of virulence- and pathogenicity-related genes.</title>
        <authorList>
            <person name="Felix C."/>
            <person name="Meneses R."/>
            <person name="Goncalves M.F.M."/>
            <person name="Tilleman L."/>
            <person name="Duarte A.S."/>
            <person name="Jorrin-Novo J.V."/>
            <person name="Van de Peer Y."/>
            <person name="Deforce D."/>
            <person name="Van Nieuwerburgh F."/>
            <person name="Esteves A.C."/>
            <person name="Alves A."/>
        </authorList>
    </citation>
    <scope>NUCLEOTIDE SEQUENCE [LARGE SCALE GENOMIC DNA]</scope>
    <source>
        <strain evidence="2 3">LA-SOL3</strain>
    </source>
</reference>
<keyword evidence="3" id="KW-1185">Reference proteome</keyword>
<dbReference type="Proteomes" id="UP000325902">
    <property type="component" value="Unassembled WGS sequence"/>
</dbReference>
<accession>A0A5N5D2V8</accession>
<evidence type="ECO:0000313" key="3">
    <source>
        <dbReference type="Proteomes" id="UP000325902"/>
    </source>
</evidence>
<evidence type="ECO:0000313" key="2">
    <source>
        <dbReference type="EMBL" id="KAB2572020.1"/>
    </source>
</evidence>
<sequence>MKFSLNVVLAASAIFTGAIATGTQAGQAASNKAAASSGQTTTSSASDVLSSCVSQIKVYTAKINSTCSALPKSPSSAQQSTAITSIKADLNDVVDIITSTTTKVGKCSKTNVALQPLINYSEEILFEVFGTLQGAVTKIGSNTLTLLGNPVTNVENGLSSLLVNVEDVHSGVVKVAWGACNNIISSHFSGVATPILAIGSTLSSECSCTH</sequence>
<name>A0A5N5D2V8_9PEZI</name>
<organism evidence="2 3">
    <name type="scientific">Lasiodiplodia theobromae</name>
    <dbReference type="NCBI Taxonomy" id="45133"/>
    <lineage>
        <taxon>Eukaryota</taxon>
        <taxon>Fungi</taxon>
        <taxon>Dikarya</taxon>
        <taxon>Ascomycota</taxon>
        <taxon>Pezizomycotina</taxon>
        <taxon>Dothideomycetes</taxon>
        <taxon>Dothideomycetes incertae sedis</taxon>
        <taxon>Botryosphaeriales</taxon>
        <taxon>Botryosphaeriaceae</taxon>
        <taxon>Lasiodiplodia</taxon>
    </lineage>
</organism>
<feature type="chain" id="PRO_5024858941" evidence="1">
    <location>
        <begin position="21"/>
        <end position="210"/>
    </location>
</feature>
<comment type="caution">
    <text evidence="2">The sequence shown here is derived from an EMBL/GenBank/DDBJ whole genome shotgun (WGS) entry which is preliminary data.</text>
</comment>
<gene>
    <name evidence="2" type="ORF">DBV05_g9336</name>
</gene>
<protein>
    <submittedName>
        <fullName evidence="2">Uncharacterized protein</fullName>
    </submittedName>
</protein>
<feature type="signal peptide" evidence="1">
    <location>
        <begin position="1"/>
        <end position="20"/>
    </location>
</feature>
<keyword evidence="1" id="KW-0732">Signal</keyword>
<dbReference type="EMBL" id="VCHE01000087">
    <property type="protein sequence ID" value="KAB2572020.1"/>
    <property type="molecule type" value="Genomic_DNA"/>
</dbReference>
<proteinExistence type="predicted"/>
<dbReference type="AlphaFoldDB" id="A0A5N5D2V8"/>